<dbReference type="EMBL" id="JAGFBR010000012">
    <property type="protein sequence ID" value="KAH0457694.1"/>
    <property type="molecule type" value="Genomic_DNA"/>
</dbReference>
<sequence>MAAFAVRANSALADAALMRKKKKNSVRRRGDQVMPVVTAMESDGYECINESSVASWKTEKSGRKSEEVNWRAFRRGEGAVQRPFRPKLSSIEEVYE</sequence>
<evidence type="ECO:0000313" key="1">
    <source>
        <dbReference type="EMBL" id="KAH0457694.1"/>
    </source>
</evidence>
<organism evidence="1 2">
    <name type="scientific">Dendrobium chrysotoxum</name>
    <name type="common">Orchid</name>
    <dbReference type="NCBI Taxonomy" id="161865"/>
    <lineage>
        <taxon>Eukaryota</taxon>
        <taxon>Viridiplantae</taxon>
        <taxon>Streptophyta</taxon>
        <taxon>Embryophyta</taxon>
        <taxon>Tracheophyta</taxon>
        <taxon>Spermatophyta</taxon>
        <taxon>Magnoliopsida</taxon>
        <taxon>Liliopsida</taxon>
        <taxon>Asparagales</taxon>
        <taxon>Orchidaceae</taxon>
        <taxon>Epidendroideae</taxon>
        <taxon>Malaxideae</taxon>
        <taxon>Dendrobiinae</taxon>
        <taxon>Dendrobium</taxon>
    </lineage>
</organism>
<evidence type="ECO:0000313" key="2">
    <source>
        <dbReference type="Proteomes" id="UP000775213"/>
    </source>
</evidence>
<dbReference type="Proteomes" id="UP000775213">
    <property type="component" value="Unassembled WGS sequence"/>
</dbReference>
<comment type="caution">
    <text evidence="1">The sequence shown here is derived from an EMBL/GenBank/DDBJ whole genome shotgun (WGS) entry which is preliminary data.</text>
</comment>
<proteinExistence type="predicted"/>
<gene>
    <name evidence="1" type="ORF">IEQ34_013009</name>
</gene>
<protein>
    <submittedName>
        <fullName evidence="1">Uncharacterized protein</fullName>
    </submittedName>
</protein>
<dbReference type="AlphaFoldDB" id="A0AAV7G768"/>
<reference evidence="1 2" key="1">
    <citation type="journal article" date="2021" name="Hortic Res">
        <title>Chromosome-scale assembly of the Dendrobium chrysotoxum genome enhances the understanding of orchid evolution.</title>
        <authorList>
            <person name="Zhang Y."/>
            <person name="Zhang G.Q."/>
            <person name="Zhang D."/>
            <person name="Liu X.D."/>
            <person name="Xu X.Y."/>
            <person name="Sun W.H."/>
            <person name="Yu X."/>
            <person name="Zhu X."/>
            <person name="Wang Z.W."/>
            <person name="Zhao X."/>
            <person name="Zhong W.Y."/>
            <person name="Chen H."/>
            <person name="Yin W.L."/>
            <person name="Huang T."/>
            <person name="Niu S.C."/>
            <person name="Liu Z.J."/>
        </authorList>
    </citation>
    <scope>NUCLEOTIDE SEQUENCE [LARGE SCALE GENOMIC DNA]</scope>
    <source>
        <strain evidence="1">Lindl</strain>
    </source>
</reference>
<keyword evidence="2" id="KW-1185">Reference proteome</keyword>
<name>A0AAV7G768_DENCH</name>
<accession>A0AAV7G768</accession>